<evidence type="ECO:0000256" key="9">
    <source>
        <dbReference type="ARBA" id="ARBA00022741"/>
    </source>
</evidence>
<comment type="cofactor">
    <cofactor evidence="2">
        <name>Mn(2+)</name>
        <dbReference type="ChEBI" id="CHEBI:29035"/>
    </cofactor>
</comment>
<evidence type="ECO:0000256" key="11">
    <source>
        <dbReference type="ARBA" id="ARBA00022801"/>
    </source>
</evidence>
<dbReference type="CDD" id="cd00075">
    <property type="entry name" value="HATPase"/>
    <property type="match status" value="1"/>
</dbReference>
<dbReference type="Gene3D" id="6.10.340.10">
    <property type="match status" value="1"/>
</dbReference>
<dbReference type="GO" id="GO:0016301">
    <property type="term" value="F:kinase activity"/>
    <property type="evidence" value="ECO:0007669"/>
    <property type="project" value="UniProtKB-KW"/>
</dbReference>
<evidence type="ECO:0000256" key="14">
    <source>
        <dbReference type="ARBA" id="ARBA00022912"/>
    </source>
</evidence>
<keyword evidence="12" id="KW-0067">ATP-binding</keyword>
<dbReference type="EC" id="2.7.13.3" evidence="5"/>
<dbReference type="InterPro" id="IPR050980">
    <property type="entry name" value="2C_sensor_his_kinase"/>
</dbReference>
<accession>A0ABU1VIJ8</accession>
<protein>
    <recommendedName>
        <fullName evidence="19">Signal transduction histidine-protein kinase/phosphatase MprB</fullName>
        <ecNumber evidence="5">2.7.13.3</ecNumber>
    </recommendedName>
    <alternativeName>
        <fullName evidence="20">Mycobacterial persistence regulator B</fullName>
    </alternativeName>
</protein>
<keyword evidence="10 25" id="KW-0418">Kinase</keyword>
<dbReference type="CDD" id="cd06225">
    <property type="entry name" value="HAMP"/>
    <property type="match status" value="1"/>
</dbReference>
<dbReference type="EMBL" id="JAVDWE010000022">
    <property type="protein sequence ID" value="MDR7097317.1"/>
    <property type="molecule type" value="Genomic_DNA"/>
</dbReference>
<proteinExistence type="predicted"/>
<dbReference type="InterPro" id="IPR036890">
    <property type="entry name" value="HATPase_C_sf"/>
</dbReference>
<evidence type="ECO:0000256" key="20">
    <source>
        <dbReference type="ARBA" id="ARBA00041776"/>
    </source>
</evidence>
<evidence type="ECO:0000256" key="8">
    <source>
        <dbReference type="ARBA" id="ARBA00022679"/>
    </source>
</evidence>
<evidence type="ECO:0000256" key="6">
    <source>
        <dbReference type="ARBA" id="ARBA00022475"/>
    </source>
</evidence>
<dbReference type="InterPro" id="IPR003661">
    <property type="entry name" value="HisK_dim/P_dom"/>
</dbReference>
<keyword evidence="21" id="KW-1133">Transmembrane helix</keyword>
<reference evidence="25 26" key="1">
    <citation type="submission" date="2023-07" db="EMBL/GenBank/DDBJ databases">
        <title>Sorghum-associated microbial communities from plants grown in Nebraska, USA.</title>
        <authorList>
            <person name="Schachtman D."/>
        </authorList>
    </citation>
    <scope>NUCLEOTIDE SEQUENCE [LARGE SCALE GENOMIC DNA]</scope>
    <source>
        <strain evidence="25 26">BE240</strain>
    </source>
</reference>
<keyword evidence="14" id="KW-0904">Protein phosphatase</keyword>
<evidence type="ECO:0000313" key="26">
    <source>
        <dbReference type="Proteomes" id="UP001265550"/>
    </source>
</evidence>
<evidence type="ECO:0000256" key="7">
    <source>
        <dbReference type="ARBA" id="ARBA00022553"/>
    </source>
</evidence>
<evidence type="ECO:0000256" key="10">
    <source>
        <dbReference type="ARBA" id="ARBA00022777"/>
    </source>
</evidence>
<dbReference type="SUPFAM" id="SSF158472">
    <property type="entry name" value="HAMP domain-like"/>
    <property type="match status" value="1"/>
</dbReference>
<dbReference type="SMART" id="SM00387">
    <property type="entry name" value="HATPase_c"/>
    <property type="match status" value="1"/>
</dbReference>
<feature type="domain" description="HAMP" evidence="24">
    <location>
        <begin position="215"/>
        <end position="267"/>
    </location>
</feature>
<dbReference type="SUPFAM" id="SSF47384">
    <property type="entry name" value="Homodimeric domain of signal transducing histidine kinase"/>
    <property type="match status" value="1"/>
</dbReference>
<keyword evidence="26" id="KW-1185">Reference proteome</keyword>
<sequence>MFRTKLTLALAGLGLAAALQGAAALWRLSEADRQVLRGRVASDIHVTFVELSVAKQRLRSWAAQRQADAGAEPAEREALLADMRRALVELEKLALQAPGSASGAAAGTEAAQRAGVLTTLARSVNLLDLASRNVQPLAADADARPAWQALSDRFDRPDGHDLRALLNDSMRREAAAVARERKAADASLEQARLLWSGAAAVLCLAALLLAGYFARALRQPLAALRDGVDALHRGDLTHRIAIDSRDEFGDVARSMNAMAAELLQHRERETQARQHLEQLVRSRTVELSAALASLQQVDERRRRLFADVSHELRTPATAIRGEAQVALRGRDKPVEEYKDSLRRVADTAAQLGQVIDDLLVVAREDIDALAVQRETIDLRDAIAAALEQARGLAGAQQVRVESAPLPAHAMPVLGDTPRLRQLLAVLLDNAVRYSRPGGLVRLCVDPLQPQGELPQWDVRVEDRGIGIAADELPQVFERHFRGAQARRHFAGGCGLGLSIAAALARAHGGELTLESTPGGGTTARFRLPQWLGESLASPITS</sequence>
<dbReference type="Pfam" id="PF02518">
    <property type="entry name" value="HATPase_c"/>
    <property type="match status" value="1"/>
</dbReference>
<keyword evidence="13" id="KW-0460">Magnesium</keyword>
<evidence type="ECO:0000256" key="5">
    <source>
        <dbReference type="ARBA" id="ARBA00012438"/>
    </source>
</evidence>
<keyword evidence="17" id="KW-0843">Virulence</keyword>
<name>A0ABU1VIJ8_9BURK</name>
<evidence type="ECO:0000256" key="22">
    <source>
        <dbReference type="SAM" id="SignalP"/>
    </source>
</evidence>
<keyword evidence="22" id="KW-0732">Signal</keyword>
<evidence type="ECO:0000256" key="4">
    <source>
        <dbReference type="ARBA" id="ARBA00004651"/>
    </source>
</evidence>
<dbReference type="PRINTS" id="PR00344">
    <property type="entry name" value="BCTRLSENSOR"/>
</dbReference>
<evidence type="ECO:0000256" key="17">
    <source>
        <dbReference type="ARBA" id="ARBA00023026"/>
    </source>
</evidence>
<dbReference type="PROSITE" id="PS50109">
    <property type="entry name" value="HIS_KIN"/>
    <property type="match status" value="1"/>
</dbReference>
<feature type="domain" description="Histidine kinase" evidence="23">
    <location>
        <begin position="307"/>
        <end position="531"/>
    </location>
</feature>
<dbReference type="Pfam" id="PF00512">
    <property type="entry name" value="HisKA"/>
    <property type="match status" value="1"/>
</dbReference>
<keyword evidence="11" id="KW-0378">Hydrolase</keyword>
<dbReference type="SMART" id="SM00388">
    <property type="entry name" value="HisKA"/>
    <property type="match status" value="1"/>
</dbReference>
<dbReference type="SUPFAM" id="SSF55874">
    <property type="entry name" value="ATPase domain of HSP90 chaperone/DNA topoisomerase II/histidine kinase"/>
    <property type="match status" value="1"/>
</dbReference>
<evidence type="ECO:0000256" key="3">
    <source>
        <dbReference type="ARBA" id="ARBA00001946"/>
    </source>
</evidence>
<keyword evidence="16" id="KW-0346">Stress response</keyword>
<dbReference type="InterPro" id="IPR036097">
    <property type="entry name" value="HisK_dim/P_sf"/>
</dbReference>
<dbReference type="Gene3D" id="3.30.565.10">
    <property type="entry name" value="Histidine kinase-like ATPase, C-terminal domain"/>
    <property type="match status" value="1"/>
</dbReference>
<evidence type="ECO:0000256" key="1">
    <source>
        <dbReference type="ARBA" id="ARBA00000085"/>
    </source>
</evidence>
<comment type="subcellular location">
    <subcellularLocation>
        <location evidence="4">Cell membrane</location>
        <topology evidence="4">Multi-pass membrane protein</topology>
    </subcellularLocation>
</comment>
<evidence type="ECO:0000256" key="16">
    <source>
        <dbReference type="ARBA" id="ARBA00023016"/>
    </source>
</evidence>
<comment type="catalytic activity">
    <reaction evidence="1">
        <text>ATP + protein L-histidine = ADP + protein N-phospho-L-histidine.</text>
        <dbReference type="EC" id="2.7.13.3"/>
    </reaction>
</comment>
<evidence type="ECO:0000256" key="12">
    <source>
        <dbReference type="ARBA" id="ARBA00022840"/>
    </source>
</evidence>
<dbReference type="Pfam" id="PF00672">
    <property type="entry name" value="HAMP"/>
    <property type="match status" value="1"/>
</dbReference>
<organism evidence="25 26">
    <name type="scientific">Hydrogenophaga laconesensis</name>
    <dbReference type="NCBI Taxonomy" id="1805971"/>
    <lineage>
        <taxon>Bacteria</taxon>
        <taxon>Pseudomonadati</taxon>
        <taxon>Pseudomonadota</taxon>
        <taxon>Betaproteobacteria</taxon>
        <taxon>Burkholderiales</taxon>
        <taxon>Comamonadaceae</taxon>
        <taxon>Hydrogenophaga</taxon>
    </lineage>
</organism>
<evidence type="ECO:0000256" key="18">
    <source>
        <dbReference type="ARBA" id="ARBA00023211"/>
    </source>
</evidence>
<dbReference type="Gene3D" id="1.10.287.130">
    <property type="match status" value="1"/>
</dbReference>
<dbReference type="PROSITE" id="PS50885">
    <property type="entry name" value="HAMP"/>
    <property type="match status" value="1"/>
</dbReference>
<evidence type="ECO:0000256" key="15">
    <source>
        <dbReference type="ARBA" id="ARBA00023012"/>
    </source>
</evidence>
<comment type="caution">
    <text evidence="25">The sequence shown here is derived from an EMBL/GenBank/DDBJ whole genome shotgun (WGS) entry which is preliminary data.</text>
</comment>
<keyword evidence="15" id="KW-0902">Two-component regulatory system</keyword>
<keyword evidence="21" id="KW-0472">Membrane</keyword>
<feature type="chain" id="PRO_5047218759" description="Signal transduction histidine-protein kinase/phosphatase MprB" evidence="22">
    <location>
        <begin position="24"/>
        <end position="541"/>
    </location>
</feature>
<evidence type="ECO:0000256" key="21">
    <source>
        <dbReference type="SAM" id="Phobius"/>
    </source>
</evidence>
<evidence type="ECO:0000256" key="19">
    <source>
        <dbReference type="ARBA" id="ARBA00040454"/>
    </source>
</evidence>
<dbReference type="InterPro" id="IPR003660">
    <property type="entry name" value="HAMP_dom"/>
</dbReference>
<dbReference type="InterPro" id="IPR003594">
    <property type="entry name" value="HATPase_dom"/>
</dbReference>
<evidence type="ECO:0000256" key="13">
    <source>
        <dbReference type="ARBA" id="ARBA00022842"/>
    </source>
</evidence>
<dbReference type="InterPro" id="IPR005467">
    <property type="entry name" value="His_kinase_dom"/>
</dbReference>
<keyword evidence="21" id="KW-0812">Transmembrane</keyword>
<keyword evidence="7" id="KW-0597">Phosphoprotein</keyword>
<feature type="transmembrane region" description="Helical" evidence="21">
    <location>
        <begin position="193"/>
        <end position="214"/>
    </location>
</feature>
<dbReference type="PANTHER" id="PTHR44936">
    <property type="entry name" value="SENSOR PROTEIN CREC"/>
    <property type="match status" value="1"/>
</dbReference>
<dbReference type="PANTHER" id="PTHR44936:SF9">
    <property type="entry name" value="SENSOR PROTEIN CREC"/>
    <property type="match status" value="1"/>
</dbReference>
<dbReference type="SMART" id="SM00304">
    <property type="entry name" value="HAMP"/>
    <property type="match status" value="1"/>
</dbReference>
<keyword evidence="9" id="KW-0547">Nucleotide-binding</keyword>
<comment type="cofactor">
    <cofactor evidence="3">
        <name>Mg(2+)</name>
        <dbReference type="ChEBI" id="CHEBI:18420"/>
    </cofactor>
</comment>
<dbReference type="CDD" id="cd00082">
    <property type="entry name" value="HisKA"/>
    <property type="match status" value="1"/>
</dbReference>
<evidence type="ECO:0000256" key="2">
    <source>
        <dbReference type="ARBA" id="ARBA00001936"/>
    </source>
</evidence>
<evidence type="ECO:0000259" key="23">
    <source>
        <dbReference type="PROSITE" id="PS50109"/>
    </source>
</evidence>
<evidence type="ECO:0000259" key="24">
    <source>
        <dbReference type="PROSITE" id="PS50885"/>
    </source>
</evidence>
<dbReference type="RefSeq" id="WP_204735615.1">
    <property type="nucleotide sequence ID" value="NZ_JAVDWE010000022.1"/>
</dbReference>
<evidence type="ECO:0000313" key="25">
    <source>
        <dbReference type="EMBL" id="MDR7097317.1"/>
    </source>
</evidence>
<dbReference type="InterPro" id="IPR004358">
    <property type="entry name" value="Sig_transdc_His_kin-like_C"/>
</dbReference>
<gene>
    <name evidence="25" type="ORF">J2X09_005091</name>
</gene>
<feature type="signal peptide" evidence="22">
    <location>
        <begin position="1"/>
        <end position="23"/>
    </location>
</feature>
<keyword evidence="18" id="KW-0464">Manganese</keyword>
<keyword evidence="6" id="KW-1003">Cell membrane</keyword>
<dbReference type="Proteomes" id="UP001265550">
    <property type="component" value="Unassembled WGS sequence"/>
</dbReference>
<keyword evidence="8" id="KW-0808">Transferase</keyword>